<feature type="signal peptide" evidence="7">
    <location>
        <begin position="1"/>
        <end position="25"/>
    </location>
</feature>
<proteinExistence type="predicted"/>
<evidence type="ECO:0000259" key="8">
    <source>
        <dbReference type="SMART" id="SM00563"/>
    </source>
</evidence>
<evidence type="ECO:0000256" key="6">
    <source>
        <dbReference type="SAM" id="Phobius"/>
    </source>
</evidence>
<name>A0A7S4UY59_9STRA</name>
<dbReference type="InterPro" id="IPR002123">
    <property type="entry name" value="Plipid/glycerol_acylTrfase"/>
</dbReference>
<evidence type="ECO:0000256" key="5">
    <source>
        <dbReference type="ARBA" id="ARBA00023315"/>
    </source>
</evidence>
<evidence type="ECO:0000313" key="9">
    <source>
        <dbReference type="EMBL" id="CAE4578916.1"/>
    </source>
</evidence>
<organism evidence="9">
    <name type="scientific">Ditylum brightwellii</name>
    <dbReference type="NCBI Taxonomy" id="49249"/>
    <lineage>
        <taxon>Eukaryota</taxon>
        <taxon>Sar</taxon>
        <taxon>Stramenopiles</taxon>
        <taxon>Ochrophyta</taxon>
        <taxon>Bacillariophyta</taxon>
        <taxon>Mediophyceae</taxon>
        <taxon>Lithodesmiophycidae</taxon>
        <taxon>Lithodesmiales</taxon>
        <taxon>Lithodesmiaceae</taxon>
        <taxon>Ditylum</taxon>
    </lineage>
</organism>
<keyword evidence="2" id="KW-0444">Lipid biosynthesis</keyword>
<evidence type="ECO:0000256" key="7">
    <source>
        <dbReference type="SAM" id="SignalP"/>
    </source>
</evidence>
<evidence type="ECO:0000256" key="3">
    <source>
        <dbReference type="ARBA" id="ARBA00022679"/>
    </source>
</evidence>
<evidence type="ECO:0000256" key="1">
    <source>
        <dbReference type="ARBA" id="ARBA00005189"/>
    </source>
</evidence>
<comment type="pathway">
    <text evidence="1">Lipid metabolism.</text>
</comment>
<dbReference type="Pfam" id="PF01553">
    <property type="entry name" value="Acyltransferase"/>
    <property type="match status" value="1"/>
</dbReference>
<keyword evidence="6" id="KW-0472">Membrane</keyword>
<keyword evidence="6" id="KW-0812">Transmembrane</keyword>
<reference evidence="9" key="1">
    <citation type="submission" date="2021-01" db="EMBL/GenBank/DDBJ databases">
        <authorList>
            <person name="Corre E."/>
            <person name="Pelletier E."/>
            <person name="Niang G."/>
            <person name="Scheremetjew M."/>
            <person name="Finn R."/>
            <person name="Kale V."/>
            <person name="Holt S."/>
            <person name="Cochrane G."/>
            <person name="Meng A."/>
            <person name="Brown T."/>
            <person name="Cohen L."/>
        </authorList>
    </citation>
    <scope>NUCLEOTIDE SEQUENCE</scope>
    <source>
        <strain evidence="9">GSO104</strain>
    </source>
</reference>
<evidence type="ECO:0000256" key="4">
    <source>
        <dbReference type="ARBA" id="ARBA00023098"/>
    </source>
</evidence>
<dbReference type="AlphaFoldDB" id="A0A7S4UY59"/>
<dbReference type="PANTHER" id="PTHR10434:SF64">
    <property type="entry name" value="1-ACYL-SN-GLYCEROL-3-PHOSPHATE ACYLTRANSFERASE-RELATED"/>
    <property type="match status" value="1"/>
</dbReference>
<dbReference type="PROSITE" id="PS51257">
    <property type="entry name" value="PROKAR_LIPOPROTEIN"/>
    <property type="match status" value="1"/>
</dbReference>
<dbReference type="CDD" id="cd07989">
    <property type="entry name" value="LPLAT_AGPAT-like"/>
    <property type="match status" value="1"/>
</dbReference>
<feature type="chain" id="PRO_5030758373" description="Phospholipid/glycerol acyltransferase domain-containing protein" evidence="7">
    <location>
        <begin position="26"/>
        <end position="412"/>
    </location>
</feature>
<keyword evidence="4" id="KW-0443">Lipid metabolism</keyword>
<feature type="domain" description="Phospholipid/glycerol acyltransferase" evidence="8">
    <location>
        <begin position="232"/>
        <end position="347"/>
    </location>
</feature>
<dbReference type="PANTHER" id="PTHR10434">
    <property type="entry name" value="1-ACYL-SN-GLYCEROL-3-PHOSPHATE ACYLTRANSFERASE"/>
    <property type="match status" value="1"/>
</dbReference>
<gene>
    <name evidence="9" type="ORF">DBRI00130_LOCUS567</name>
</gene>
<feature type="transmembrane region" description="Helical" evidence="6">
    <location>
        <begin position="150"/>
        <end position="169"/>
    </location>
</feature>
<sequence>MILSRQLPPLALLLLLASCFNVSNSFSSSSLSKLPSSAPQCQQNTMMMTTCDNNSVGANSVIGGISASRHLSRTALFGTKRVGEEMGQKESRLKNLSKFFRSSRRRNSSTELSAAIAANPGGGSEKKEFVPRPIITFGSSGLKLNLFGTIYGSVAIFLGIFWYAGLWLCDLFDRVTFRKIDPFFRVPITLGHLWGRTLLFIMRCFPVITGKENLKELRELNKKKKRGERQPVMYVANHCSWMDIPFVAMAIGWQNYKIIAKQELLKVPILSKSMRQCDHIVLDRTNRRSQLATYKKAVQYLKDGVDLVTFAEGTRSRNGRLGSFKGGAFKMAETAGARIVPLSISYAADIQPLDYVFPIRRSRAIPGSVHVGMPITTEGKTDDQVVEEVFNAIAEHLPDSQKPEPGTPFSAK</sequence>
<keyword evidence="7" id="KW-0732">Signal</keyword>
<keyword evidence="3" id="KW-0808">Transferase</keyword>
<dbReference type="SUPFAM" id="SSF69593">
    <property type="entry name" value="Glycerol-3-phosphate (1)-acyltransferase"/>
    <property type="match status" value="1"/>
</dbReference>
<accession>A0A7S4UY59</accession>
<dbReference type="GO" id="GO:0006654">
    <property type="term" value="P:phosphatidic acid biosynthetic process"/>
    <property type="evidence" value="ECO:0007669"/>
    <property type="project" value="TreeGrafter"/>
</dbReference>
<dbReference type="SMART" id="SM00563">
    <property type="entry name" value="PlsC"/>
    <property type="match status" value="1"/>
</dbReference>
<keyword evidence="6" id="KW-1133">Transmembrane helix</keyword>
<protein>
    <recommendedName>
        <fullName evidence="8">Phospholipid/glycerol acyltransferase domain-containing protein</fullName>
    </recommendedName>
</protein>
<dbReference type="GO" id="GO:0003841">
    <property type="term" value="F:1-acylglycerol-3-phosphate O-acyltransferase activity"/>
    <property type="evidence" value="ECO:0007669"/>
    <property type="project" value="TreeGrafter"/>
</dbReference>
<dbReference type="EMBL" id="HBNS01000716">
    <property type="protein sequence ID" value="CAE4578916.1"/>
    <property type="molecule type" value="Transcribed_RNA"/>
</dbReference>
<evidence type="ECO:0000256" key="2">
    <source>
        <dbReference type="ARBA" id="ARBA00022516"/>
    </source>
</evidence>
<keyword evidence="5" id="KW-0012">Acyltransferase</keyword>